<dbReference type="GO" id="GO:0005681">
    <property type="term" value="C:spliceosomal complex"/>
    <property type="evidence" value="ECO:0007669"/>
    <property type="project" value="InterPro"/>
</dbReference>
<feature type="compositionally biased region" description="Basic residues" evidence="5">
    <location>
        <begin position="196"/>
        <end position="212"/>
    </location>
</feature>
<dbReference type="PANTHER" id="PTHR45986">
    <property type="entry name" value="ZINC FINGER MATRIN-TYPE PROTEIN 2"/>
    <property type="match status" value="1"/>
</dbReference>
<evidence type="ECO:0000313" key="7">
    <source>
        <dbReference type="EMBL" id="KAI3406758.2"/>
    </source>
</evidence>
<dbReference type="PROSITE" id="PS00028">
    <property type="entry name" value="ZINC_FINGER_C2H2_1"/>
    <property type="match status" value="1"/>
</dbReference>
<evidence type="ECO:0000259" key="6">
    <source>
        <dbReference type="PROSITE" id="PS00028"/>
    </source>
</evidence>
<dbReference type="Pfam" id="PF12874">
    <property type="entry name" value="zf-met"/>
    <property type="match status" value="1"/>
</dbReference>
<evidence type="ECO:0000313" key="8">
    <source>
        <dbReference type="Proteomes" id="UP001202479"/>
    </source>
</evidence>
<keyword evidence="2" id="KW-0863">Zinc-finger</keyword>
<keyword evidence="8" id="KW-1185">Reference proteome</keyword>
<evidence type="ECO:0000256" key="1">
    <source>
        <dbReference type="ARBA" id="ARBA00022723"/>
    </source>
</evidence>
<reference evidence="7" key="1">
    <citation type="journal article" date="2022" name="DNA Res.">
        <title>Genome analysis of five recently described species of the CUG-Ser clade uncovers Candida theae as a new hybrid lineage with pathogenic potential in the Candida parapsilosis species complex.</title>
        <authorList>
            <person name="Mixao V."/>
            <person name="Del Olmo V."/>
            <person name="Hegedusova E."/>
            <person name="Saus E."/>
            <person name="Pryszcz L."/>
            <person name="Cillingova A."/>
            <person name="Nosek J."/>
            <person name="Gabaldon T."/>
        </authorList>
    </citation>
    <scope>NUCLEOTIDE SEQUENCE</scope>
    <source>
        <strain evidence="7">CBS 10844</strain>
    </source>
</reference>
<dbReference type="GO" id="GO:0008270">
    <property type="term" value="F:zinc ion binding"/>
    <property type="evidence" value="ECO:0007669"/>
    <property type="project" value="UniProtKB-KW"/>
</dbReference>
<name>A0AAI9X007_9ASCO</name>
<dbReference type="GeneID" id="73377980"/>
<dbReference type="GO" id="GO:0046540">
    <property type="term" value="C:U4/U6 x U5 tri-snRNP complex"/>
    <property type="evidence" value="ECO:0007669"/>
    <property type="project" value="TreeGrafter"/>
</dbReference>
<dbReference type="InterPro" id="IPR040107">
    <property type="entry name" value="Snu23"/>
</dbReference>
<dbReference type="InterPro" id="IPR036236">
    <property type="entry name" value="Znf_C2H2_sf"/>
</dbReference>
<dbReference type="InterPro" id="IPR013087">
    <property type="entry name" value="Znf_C2H2_type"/>
</dbReference>
<feature type="domain" description="C2H2-type" evidence="6">
    <location>
        <begin position="93"/>
        <end position="115"/>
    </location>
</feature>
<sequence>MADEEKIVIDQYGRQKWNKELYLQEAKNKKRKRDEVSQPSQYTLKNDTSSAYISHRNNLLNESLGAVKTFNLINPDKSNSTTYGTNKRFGFFCPVCDLSFRDNLALIDHLNSPQHATKVIASSSSSSSLHSAKDGETEIVAEILQGGIRRATLSEVVSTMEKLIARQIAARSNMTGNNGISFTERLQRRKEFEEKKRKKRAEKRQTQKQRKRLNQENYVVGNGEADDSISQTMGFTNFGTTKLNK</sequence>
<dbReference type="Proteomes" id="UP001202479">
    <property type="component" value="Unassembled WGS sequence"/>
</dbReference>
<protein>
    <submittedName>
        <fullName evidence="7">SNU23</fullName>
    </submittedName>
</protein>
<evidence type="ECO:0000256" key="5">
    <source>
        <dbReference type="SAM" id="MobiDB-lite"/>
    </source>
</evidence>
<feature type="region of interest" description="Disordered" evidence="5">
    <location>
        <begin position="191"/>
        <end position="245"/>
    </location>
</feature>
<evidence type="ECO:0000256" key="4">
    <source>
        <dbReference type="ARBA" id="ARBA00023242"/>
    </source>
</evidence>
<dbReference type="GO" id="GO:0000398">
    <property type="term" value="P:mRNA splicing, via spliceosome"/>
    <property type="evidence" value="ECO:0007669"/>
    <property type="project" value="InterPro"/>
</dbReference>
<evidence type="ECO:0000256" key="3">
    <source>
        <dbReference type="ARBA" id="ARBA00022833"/>
    </source>
</evidence>
<dbReference type="EMBL" id="JAHUZD010000021">
    <property type="protein sequence ID" value="KAI3406758.2"/>
    <property type="molecule type" value="Genomic_DNA"/>
</dbReference>
<keyword evidence="4" id="KW-0539">Nucleus</keyword>
<comment type="caution">
    <text evidence="7">The sequence shown here is derived from an EMBL/GenBank/DDBJ whole genome shotgun (WGS) entry which is preliminary data.</text>
</comment>
<organism evidence="7 8">
    <name type="scientific">Candida oxycetoniae</name>
    <dbReference type="NCBI Taxonomy" id="497107"/>
    <lineage>
        <taxon>Eukaryota</taxon>
        <taxon>Fungi</taxon>
        <taxon>Dikarya</taxon>
        <taxon>Ascomycota</taxon>
        <taxon>Saccharomycotina</taxon>
        <taxon>Pichiomycetes</taxon>
        <taxon>Debaryomycetaceae</taxon>
        <taxon>Candida/Lodderomyces clade</taxon>
        <taxon>Candida</taxon>
    </lineage>
</organism>
<dbReference type="RefSeq" id="XP_049182503.1">
    <property type="nucleotide sequence ID" value="XM_049324964.1"/>
</dbReference>
<feature type="compositionally biased region" description="Polar residues" evidence="5">
    <location>
        <begin position="228"/>
        <end position="245"/>
    </location>
</feature>
<dbReference type="PANTHER" id="PTHR45986:SF1">
    <property type="entry name" value="ZINC FINGER MATRIN-TYPE PROTEIN 2"/>
    <property type="match status" value="1"/>
</dbReference>
<gene>
    <name evidence="7" type="ORF">KGF56_000363</name>
</gene>
<dbReference type="AlphaFoldDB" id="A0AAI9X007"/>
<accession>A0AAI9X007</accession>
<dbReference type="SUPFAM" id="SSF57667">
    <property type="entry name" value="beta-beta-alpha zinc fingers"/>
    <property type="match status" value="1"/>
</dbReference>
<keyword evidence="1" id="KW-0479">Metal-binding</keyword>
<proteinExistence type="predicted"/>
<keyword evidence="3" id="KW-0862">Zinc</keyword>
<evidence type="ECO:0000256" key="2">
    <source>
        <dbReference type="ARBA" id="ARBA00022771"/>
    </source>
</evidence>